<evidence type="ECO:0000256" key="1">
    <source>
        <dbReference type="SAM" id="SignalP"/>
    </source>
</evidence>
<organism evidence="3 4">
    <name type="scientific">Thalassobius vesicularis</name>
    <dbReference type="NCBI Taxonomy" id="1294297"/>
    <lineage>
        <taxon>Bacteria</taxon>
        <taxon>Pseudomonadati</taxon>
        <taxon>Pseudomonadota</taxon>
        <taxon>Alphaproteobacteria</taxon>
        <taxon>Rhodobacterales</taxon>
        <taxon>Roseobacteraceae</taxon>
        <taxon>Thalassovita</taxon>
    </lineage>
</organism>
<keyword evidence="1" id="KW-0732">Signal</keyword>
<dbReference type="OrthoDB" id="9811036at2"/>
<reference evidence="3 4" key="1">
    <citation type="submission" date="2019-04" db="EMBL/GenBank/DDBJ databases">
        <title>Draft genome sequence of Youngimonas vesicularis.</title>
        <authorList>
            <person name="Hameed A."/>
        </authorList>
    </citation>
    <scope>NUCLEOTIDE SEQUENCE [LARGE SCALE GENOMIC DNA]</scope>
    <source>
        <strain evidence="3 4">CC-AMW-E</strain>
    </source>
</reference>
<accession>A0A4S3MBI2</accession>
<dbReference type="Proteomes" id="UP000306113">
    <property type="component" value="Unassembled WGS sequence"/>
</dbReference>
<dbReference type="AlphaFoldDB" id="A0A4S3MBI2"/>
<sequence length="268" mass="28471">MKHRTLTALAVCMTLAAPALAQDQQSPVVSLQVLPGWTAEDGTHIAALKIDLAPGWKTYWRAPGDAGIPPMIDWSASANLRAMVPAWPTPKVFSQNGMNSVGYKGDLILPVVLTPRDPGQPITLKGDLQIGICNDICVPAELQFDMALPGSRQRDPQISAALADQPLTAYKAGVGQVSCEIALDKDGLKLTAHLTMPPAGSYEYAVVETADPEVWVAESETTRQGDVLTVRTELVHMDGGAFALDRSGLRVTVLGSDHAVDIQGCPAN</sequence>
<evidence type="ECO:0000313" key="3">
    <source>
        <dbReference type="EMBL" id="THD75967.1"/>
    </source>
</evidence>
<name>A0A4S3MBI2_9RHOB</name>
<gene>
    <name evidence="3" type="ORF">E7681_05860</name>
</gene>
<dbReference type="Pfam" id="PF11412">
    <property type="entry name" value="DsbD_N"/>
    <property type="match status" value="1"/>
</dbReference>
<dbReference type="EMBL" id="SSMD01000002">
    <property type="protein sequence ID" value="THD75967.1"/>
    <property type="molecule type" value="Genomic_DNA"/>
</dbReference>
<comment type="caution">
    <text evidence="3">The sequence shown here is derived from an EMBL/GenBank/DDBJ whole genome shotgun (WGS) entry which is preliminary data.</text>
</comment>
<evidence type="ECO:0000313" key="4">
    <source>
        <dbReference type="Proteomes" id="UP000306113"/>
    </source>
</evidence>
<keyword evidence="4" id="KW-1185">Reference proteome</keyword>
<feature type="domain" description="Thiol:disulfide interchange protein DsbD N-terminal" evidence="2">
    <location>
        <begin position="37"/>
        <end position="144"/>
    </location>
</feature>
<feature type="signal peptide" evidence="1">
    <location>
        <begin position="1"/>
        <end position="21"/>
    </location>
</feature>
<protein>
    <recommendedName>
        <fullName evidence="2">Thiol:disulfide interchange protein DsbD N-terminal domain-containing protein</fullName>
    </recommendedName>
</protein>
<feature type="chain" id="PRO_5020725341" description="Thiol:disulfide interchange protein DsbD N-terminal domain-containing protein" evidence="1">
    <location>
        <begin position="22"/>
        <end position="268"/>
    </location>
</feature>
<proteinExistence type="predicted"/>
<dbReference type="InterPro" id="IPR028250">
    <property type="entry name" value="DsbDN"/>
</dbReference>
<evidence type="ECO:0000259" key="2">
    <source>
        <dbReference type="Pfam" id="PF11412"/>
    </source>
</evidence>
<dbReference type="RefSeq" id="WP_136338328.1">
    <property type="nucleotide sequence ID" value="NZ_SSMD01000002.1"/>
</dbReference>